<dbReference type="InterPro" id="IPR014567">
    <property type="entry name" value="UCP031900"/>
</dbReference>
<organism evidence="2 3">
    <name type="scientific">Falsihalocynthiibacter arcticus</name>
    <dbReference type="NCBI Taxonomy" id="1579316"/>
    <lineage>
        <taxon>Bacteria</taxon>
        <taxon>Pseudomonadati</taxon>
        <taxon>Pseudomonadota</taxon>
        <taxon>Alphaproteobacteria</taxon>
        <taxon>Rhodobacterales</taxon>
        <taxon>Roseobacteraceae</taxon>
        <taxon>Falsihalocynthiibacter</taxon>
    </lineage>
</organism>
<dbReference type="AlphaFoldDB" id="A0A126UY37"/>
<evidence type="ECO:0000313" key="2">
    <source>
        <dbReference type="EMBL" id="AML50978.1"/>
    </source>
</evidence>
<dbReference type="RefSeq" id="WP_039000306.1">
    <property type="nucleotide sequence ID" value="NZ_CP014327.1"/>
</dbReference>
<sequence>MRSSFVVAIAVLALIGLFSQGLATSITSKARYVGSILVPQTSPENGGFSGLSLDTSGDKFLTITDHGTFFSGHFLRENNAIKKIIFEQSTPLLSTEGLPVLKPGNDSEGLSVRKDGQIFVSFEGPARVLSYRNTLSKAVDIPVPESFMKLPKNGALEALAVAPNGALFTLAEGVSKHTNPHSVFRYFNGKWKLFATIERRGKFLPVDAEFGPDGKFYLLERNFSVLAGFQSRVRRFDIVGNDFGQEDVILESTFGQHGNLEGLSVWRDALGNTRLTMIADNNFKFFLRSEIVEYSLTE</sequence>
<feature type="domain" description="Phytase-like" evidence="1">
    <location>
        <begin position="45"/>
        <end position="283"/>
    </location>
</feature>
<dbReference type="EMBL" id="CP014327">
    <property type="protein sequence ID" value="AML50978.1"/>
    <property type="molecule type" value="Genomic_DNA"/>
</dbReference>
<dbReference type="PIRSF" id="PIRSF031900">
    <property type="entry name" value="UCP031900"/>
    <property type="match status" value="1"/>
</dbReference>
<protein>
    <recommendedName>
        <fullName evidence="1">Phytase-like domain-containing protein</fullName>
    </recommendedName>
</protein>
<gene>
    <name evidence="2" type="ORF">RC74_06540</name>
</gene>
<evidence type="ECO:0000313" key="3">
    <source>
        <dbReference type="Proteomes" id="UP000070371"/>
    </source>
</evidence>
<dbReference type="Pfam" id="PF13449">
    <property type="entry name" value="Phytase-like"/>
    <property type="match status" value="1"/>
</dbReference>
<evidence type="ECO:0000259" key="1">
    <source>
        <dbReference type="Pfam" id="PF13449"/>
    </source>
</evidence>
<dbReference type="OrthoDB" id="9798693at2"/>
<accession>A0A126UY37</accession>
<dbReference type="STRING" id="1579316.RC74_06540"/>
<name>A0A126UY37_9RHOB</name>
<reference evidence="2 3" key="1">
    <citation type="submission" date="2016-02" db="EMBL/GenBank/DDBJ databases">
        <title>Complete genome sequence of Halocynthiibacter arcticus PAMC 20958t from arctic marine sediment.</title>
        <authorList>
            <person name="Lee Y.M."/>
            <person name="Baek K."/>
            <person name="Lee H.K."/>
            <person name="Shin S.C."/>
        </authorList>
    </citation>
    <scope>NUCLEOTIDE SEQUENCE [LARGE SCALE GENOMIC DNA]</scope>
    <source>
        <strain evidence="2">PAMC 20958</strain>
    </source>
</reference>
<dbReference type="InterPro" id="IPR027372">
    <property type="entry name" value="Phytase-like_dom"/>
</dbReference>
<keyword evidence="3" id="KW-1185">Reference proteome</keyword>
<dbReference type="KEGG" id="hat:RC74_06540"/>
<proteinExistence type="predicted"/>
<dbReference type="Proteomes" id="UP000070371">
    <property type="component" value="Chromosome"/>
</dbReference>
<dbReference type="SUPFAM" id="SSF101898">
    <property type="entry name" value="NHL repeat"/>
    <property type="match status" value="1"/>
</dbReference>